<keyword evidence="2" id="KW-1133">Transmembrane helix</keyword>
<evidence type="ECO:0008006" key="5">
    <source>
        <dbReference type="Google" id="ProtNLM"/>
    </source>
</evidence>
<evidence type="ECO:0000256" key="1">
    <source>
        <dbReference type="SAM" id="MobiDB-lite"/>
    </source>
</evidence>
<reference evidence="3 4" key="1">
    <citation type="submission" date="2021-06" db="EMBL/GenBank/DDBJ databases">
        <title>Chromosome-level genome assembly of the red-tail catfish (Hemibagrus wyckioides).</title>
        <authorList>
            <person name="Shao F."/>
        </authorList>
    </citation>
    <scope>NUCLEOTIDE SEQUENCE [LARGE SCALE GENOMIC DNA]</scope>
    <source>
        <strain evidence="3">EC202008001</strain>
        <tissue evidence="3">Blood</tissue>
    </source>
</reference>
<feature type="compositionally biased region" description="Polar residues" evidence="1">
    <location>
        <begin position="856"/>
        <end position="865"/>
    </location>
</feature>
<accession>A0A9D3NCV8</accession>
<name>A0A9D3NCV8_9TELE</name>
<evidence type="ECO:0000313" key="4">
    <source>
        <dbReference type="Proteomes" id="UP000824219"/>
    </source>
</evidence>
<feature type="region of interest" description="Disordered" evidence="1">
    <location>
        <begin position="706"/>
        <end position="725"/>
    </location>
</feature>
<feature type="compositionally biased region" description="Gly residues" evidence="1">
    <location>
        <begin position="845"/>
        <end position="854"/>
    </location>
</feature>
<feature type="region of interest" description="Disordered" evidence="1">
    <location>
        <begin position="497"/>
        <end position="586"/>
    </location>
</feature>
<dbReference type="Proteomes" id="UP000824219">
    <property type="component" value="Linkage Group LG20"/>
</dbReference>
<feature type="compositionally biased region" description="Basic and acidic residues" evidence="1">
    <location>
        <begin position="416"/>
        <end position="430"/>
    </location>
</feature>
<keyword evidence="2" id="KW-0812">Transmembrane</keyword>
<gene>
    <name evidence="3" type="ORF">KOW79_017030</name>
</gene>
<feature type="compositionally biased region" description="Acidic residues" evidence="1">
    <location>
        <begin position="537"/>
        <end position="550"/>
    </location>
</feature>
<feature type="compositionally biased region" description="Basic and acidic residues" evidence="1">
    <location>
        <begin position="552"/>
        <end position="579"/>
    </location>
</feature>
<comment type="caution">
    <text evidence="3">The sequence shown here is derived from an EMBL/GenBank/DDBJ whole genome shotgun (WGS) entry which is preliminary data.</text>
</comment>
<feature type="compositionally biased region" description="Polar residues" evidence="1">
    <location>
        <begin position="833"/>
        <end position="844"/>
    </location>
</feature>
<feature type="region of interest" description="Disordered" evidence="1">
    <location>
        <begin position="731"/>
        <end position="753"/>
    </location>
</feature>
<feature type="region of interest" description="Disordered" evidence="1">
    <location>
        <begin position="782"/>
        <end position="880"/>
    </location>
</feature>
<evidence type="ECO:0000256" key="2">
    <source>
        <dbReference type="SAM" id="Phobius"/>
    </source>
</evidence>
<evidence type="ECO:0000313" key="3">
    <source>
        <dbReference type="EMBL" id="KAG7319887.1"/>
    </source>
</evidence>
<feature type="region of interest" description="Disordered" evidence="1">
    <location>
        <begin position="257"/>
        <end position="290"/>
    </location>
</feature>
<feature type="compositionally biased region" description="Acidic residues" evidence="1">
    <location>
        <begin position="438"/>
        <end position="447"/>
    </location>
</feature>
<dbReference type="PANTHER" id="PTHR28597">
    <property type="entry name" value="VOLTAGE-DEPENDENT CALCIUM CHANNEL BETA SUBUNIT-ASSOCIATED REGULATORY PROTEIN"/>
    <property type="match status" value="1"/>
</dbReference>
<feature type="compositionally biased region" description="Basic and acidic residues" evidence="1">
    <location>
        <begin position="504"/>
        <end position="514"/>
    </location>
</feature>
<feature type="region of interest" description="Disordered" evidence="1">
    <location>
        <begin position="416"/>
        <end position="470"/>
    </location>
</feature>
<dbReference type="OrthoDB" id="6247020at2759"/>
<organism evidence="3 4">
    <name type="scientific">Hemibagrus wyckioides</name>
    <dbReference type="NCBI Taxonomy" id="337641"/>
    <lineage>
        <taxon>Eukaryota</taxon>
        <taxon>Metazoa</taxon>
        <taxon>Chordata</taxon>
        <taxon>Craniata</taxon>
        <taxon>Vertebrata</taxon>
        <taxon>Euteleostomi</taxon>
        <taxon>Actinopterygii</taxon>
        <taxon>Neopterygii</taxon>
        <taxon>Teleostei</taxon>
        <taxon>Ostariophysi</taxon>
        <taxon>Siluriformes</taxon>
        <taxon>Bagridae</taxon>
        <taxon>Hemibagrus</taxon>
    </lineage>
</organism>
<dbReference type="GO" id="GO:0044325">
    <property type="term" value="F:transmembrane transporter binding"/>
    <property type="evidence" value="ECO:0007669"/>
    <property type="project" value="InterPro"/>
</dbReference>
<dbReference type="InterPro" id="IPR037658">
    <property type="entry name" value="CBARP"/>
</dbReference>
<dbReference type="GO" id="GO:0030141">
    <property type="term" value="C:secretory granule"/>
    <property type="evidence" value="ECO:0007669"/>
    <property type="project" value="TreeGrafter"/>
</dbReference>
<feature type="compositionally biased region" description="Gly residues" evidence="1">
    <location>
        <begin position="274"/>
        <end position="288"/>
    </location>
</feature>
<feature type="transmembrane region" description="Helical" evidence="2">
    <location>
        <begin position="28"/>
        <end position="52"/>
    </location>
</feature>
<keyword evidence="2" id="KW-0472">Membrane</keyword>
<dbReference type="PANTHER" id="PTHR28597:SF3">
    <property type="entry name" value="VOLTAGE-DEPENDENT CALCIUM CHANNEL BETA SUBUNIT-ASSOCIATED REGULATORY PROTEIN-LIKE"/>
    <property type="match status" value="1"/>
</dbReference>
<feature type="region of interest" description="Disordered" evidence="1">
    <location>
        <begin position="326"/>
        <end position="404"/>
    </location>
</feature>
<proteinExistence type="predicted"/>
<protein>
    <recommendedName>
        <fullName evidence="5">Voltage-dependent calcium channel beta subunit-associated regulatory protein</fullName>
    </recommendedName>
</protein>
<feature type="region of interest" description="Disordered" evidence="1">
    <location>
        <begin position="640"/>
        <end position="691"/>
    </location>
</feature>
<sequence length="949" mass="103915">MSDEPPLLTTLTENATDVPVASARPDNYVLLLVMLCVFAGGTLVLLSVLLVFCHRCCQSGRRYSRASDDLEKTNTTYVEESQPTQDITIRMESTDTLSTSSCHGDENTERFQSSVYTGRRVSFNETAIYEQSKKNQEKGRRYTLTEGDFHHLKKARLTHLHIAPPALNILTIMECDSPENSISLREQLQHKPSLSIFQLGEGTLPESQVPWSSQSPSCALPGDTLNSVLDTSFISRTNDGSFEPPRSRTIEAMGSAGLKMEGDPGSSQMAGACGASGGGGGGGGGSSSGQGTMLHFLSRLRRHASLEGASPYFTIKKWKLDSSNRAASLDMRGSPRRRAFQRQRAASETLEQGEVDIQQPGAGGGSDFLLHVKPPQPQADPPRRLSAGSLESSTTGCPPPPAPLRRLEVKAVLEVSPRVEDSRTQTECKTAESLGPQGEEEVEEDRENGEIILGATGGEETSTGGASGFGLVNRQESLEQPNMYQDIWSLRASLEQYASSDLSSNDRDSTRSDADSVCSLGGPGASRAGMISYQSQDIDDEIDGDSELPYDDVVREVSSRRNGRDSVDSERGSDSEAGSRKLLQMDSGYASIEAPCKAPDELRLFGNTSGKTASERRRFFTNAGRKGTVCESFETRLFKEELEDEATESSISIESEGPRATPQGEPSVSLRNTPEMAAESKPRPRFRRRDYSIDEKTEALFNEFLRHDPQFDQQGSPSLRLRHRSRVHLRKQWQRTKQYSDPGAARYSPSLERQRSYALRRGDSANYPLDTRYHSTLPRIASAADEEASEGAASEGTESPKTQGTGPAHEDNSNSSNNSSPVVKLQEDHPTLLFSTPSMDSTVGDSGGLEGCGSTGYPTETQRWSVTDPDSIKTGNSQWNTGIHIPENRYHMDKDPMDKVYMHSVVEPNPSDKLVSSLDERLYTSLRRTQGSQECMVTMTRTSPDLNQD</sequence>
<keyword evidence="4" id="KW-1185">Reference proteome</keyword>
<feature type="compositionally biased region" description="Low complexity" evidence="1">
    <location>
        <begin position="790"/>
        <end position="799"/>
    </location>
</feature>
<dbReference type="EMBL" id="JAHKSW010000020">
    <property type="protein sequence ID" value="KAG7319887.1"/>
    <property type="molecule type" value="Genomic_DNA"/>
</dbReference>
<dbReference type="AlphaFoldDB" id="A0A9D3NCV8"/>
<dbReference type="GO" id="GO:0045955">
    <property type="term" value="P:negative regulation of calcium ion-dependent exocytosis"/>
    <property type="evidence" value="ECO:0007669"/>
    <property type="project" value="TreeGrafter"/>
</dbReference>
<dbReference type="GO" id="GO:0005886">
    <property type="term" value="C:plasma membrane"/>
    <property type="evidence" value="ECO:0007669"/>
    <property type="project" value="TreeGrafter"/>
</dbReference>